<evidence type="ECO:0000256" key="1">
    <source>
        <dbReference type="SAM" id="MobiDB-lite"/>
    </source>
</evidence>
<sequence>MFEQTDTEVEGISEGEFVDQNDSTDKEQDDFADEELTNGNVSMGKEESGLAEEIRAESGLVINMAQVQSINIPAKFSQRKTENGWEITIHSWCKVTINMAESMRKTETPMLEGDQITKNGEELLVLHNNPADEYKTKRSTSSLALGRDELLENRRSPSPVDSTGLQKT</sequence>
<feature type="region of interest" description="Disordered" evidence="1">
    <location>
        <begin position="128"/>
        <end position="168"/>
    </location>
</feature>
<gene>
    <name evidence="2" type="ORF">METZ01_LOCUS234136</name>
</gene>
<name>A0A382H278_9ZZZZ</name>
<feature type="compositionally biased region" description="Acidic residues" evidence="1">
    <location>
        <begin position="1"/>
        <end position="19"/>
    </location>
</feature>
<dbReference type="EMBL" id="UINC01058709">
    <property type="protein sequence ID" value="SVB81282.1"/>
    <property type="molecule type" value="Genomic_DNA"/>
</dbReference>
<reference evidence="2" key="1">
    <citation type="submission" date="2018-05" db="EMBL/GenBank/DDBJ databases">
        <authorList>
            <person name="Lanie J.A."/>
            <person name="Ng W.-L."/>
            <person name="Kazmierczak K.M."/>
            <person name="Andrzejewski T.M."/>
            <person name="Davidsen T.M."/>
            <person name="Wayne K.J."/>
            <person name="Tettelin H."/>
            <person name="Glass J.I."/>
            <person name="Rusch D."/>
            <person name="Podicherti R."/>
            <person name="Tsui H.-C.T."/>
            <person name="Winkler M.E."/>
        </authorList>
    </citation>
    <scope>NUCLEOTIDE SEQUENCE</scope>
</reference>
<dbReference type="AlphaFoldDB" id="A0A382H278"/>
<feature type="compositionally biased region" description="Basic and acidic residues" evidence="1">
    <location>
        <begin position="146"/>
        <end position="155"/>
    </location>
</feature>
<organism evidence="2">
    <name type="scientific">marine metagenome</name>
    <dbReference type="NCBI Taxonomy" id="408172"/>
    <lineage>
        <taxon>unclassified sequences</taxon>
        <taxon>metagenomes</taxon>
        <taxon>ecological metagenomes</taxon>
    </lineage>
</organism>
<feature type="region of interest" description="Disordered" evidence="1">
    <location>
        <begin position="1"/>
        <end position="27"/>
    </location>
</feature>
<feature type="compositionally biased region" description="Polar residues" evidence="1">
    <location>
        <begin position="159"/>
        <end position="168"/>
    </location>
</feature>
<evidence type="ECO:0000313" key="2">
    <source>
        <dbReference type="EMBL" id="SVB81282.1"/>
    </source>
</evidence>
<proteinExistence type="predicted"/>
<protein>
    <submittedName>
        <fullName evidence="2">Uncharacterized protein</fullName>
    </submittedName>
</protein>
<accession>A0A382H278</accession>